<dbReference type="OrthoDB" id="5373857at2759"/>
<keyword evidence="3" id="KW-1185">Reference proteome</keyword>
<evidence type="ECO:0000313" key="2">
    <source>
        <dbReference type="EMBL" id="RDW73999.1"/>
    </source>
</evidence>
<feature type="region of interest" description="Disordered" evidence="1">
    <location>
        <begin position="36"/>
        <end position="78"/>
    </location>
</feature>
<comment type="caution">
    <text evidence="2">The sequence shown here is derived from an EMBL/GenBank/DDBJ whole genome shotgun (WGS) entry which is preliminary data.</text>
</comment>
<proteinExistence type="predicted"/>
<feature type="region of interest" description="Disordered" evidence="1">
    <location>
        <begin position="95"/>
        <end position="161"/>
    </location>
</feature>
<organism evidence="2 3">
    <name type="scientific">Coleophoma crateriformis</name>
    <dbReference type="NCBI Taxonomy" id="565419"/>
    <lineage>
        <taxon>Eukaryota</taxon>
        <taxon>Fungi</taxon>
        <taxon>Dikarya</taxon>
        <taxon>Ascomycota</taxon>
        <taxon>Pezizomycotina</taxon>
        <taxon>Leotiomycetes</taxon>
        <taxon>Helotiales</taxon>
        <taxon>Dermateaceae</taxon>
        <taxon>Coleophoma</taxon>
    </lineage>
</organism>
<feature type="compositionally biased region" description="Polar residues" evidence="1">
    <location>
        <begin position="152"/>
        <end position="161"/>
    </location>
</feature>
<evidence type="ECO:0000313" key="3">
    <source>
        <dbReference type="Proteomes" id="UP000256328"/>
    </source>
</evidence>
<name>A0A3D8RIX3_9HELO</name>
<protein>
    <submittedName>
        <fullName evidence="2">Uncharacterized protein</fullName>
    </submittedName>
</protein>
<reference evidence="2 3" key="1">
    <citation type="journal article" date="2018" name="IMA Fungus">
        <title>IMA Genome-F 9: Draft genome sequence of Annulohypoxylon stygium, Aspergillus mulundensis, Berkeleyomyces basicola (syn. Thielaviopsis basicola), Ceratocystis smalleyi, two Cercospora beticola strains, Coleophoma cylindrospora, Fusarium fracticaudum, Phialophora cf. hyalina, and Morchella septimelata.</title>
        <authorList>
            <person name="Wingfield B.D."/>
            <person name="Bills G.F."/>
            <person name="Dong Y."/>
            <person name="Huang W."/>
            <person name="Nel W.J."/>
            <person name="Swalarsk-Parry B.S."/>
            <person name="Vaghefi N."/>
            <person name="Wilken P.M."/>
            <person name="An Z."/>
            <person name="de Beer Z.W."/>
            <person name="De Vos L."/>
            <person name="Chen L."/>
            <person name="Duong T.A."/>
            <person name="Gao Y."/>
            <person name="Hammerbacher A."/>
            <person name="Kikkert J.R."/>
            <person name="Li Y."/>
            <person name="Li H."/>
            <person name="Li K."/>
            <person name="Li Q."/>
            <person name="Liu X."/>
            <person name="Ma X."/>
            <person name="Naidoo K."/>
            <person name="Pethybridge S.J."/>
            <person name="Sun J."/>
            <person name="Steenkamp E.T."/>
            <person name="van der Nest M.A."/>
            <person name="van Wyk S."/>
            <person name="Wingfield M.J."/>
            <person name="Xiong C."/>
            <person name="Yue Q."/>
            <person name="Zhang X."/>
        </authorList>
    </citation>
    <scope>NUCLEOTIDE SEQUENCE [LARGE SCALE GENOMIC DNA]</scope>
    <source>
        <strain evidence="2 3">BP5796</strain>
    </source>
</reference>
<dbReference type="Proteomes" id="UP000256328">
    <property type="component" value="Unassembled WGS sequence"/>
</dbReference>
<evidence type="ECO:0000256" key="1">
    <source>
        <dbReference type="SAM" id="MobiDB-lite"/>
    </source>
</evidence>
<feature type="compositionally biased region" description="Polar residues" evidence="1">
    <location>
        <begin position="63"/>
        <end position="78"/>
    </location>
</feature>
<gene>
    <name evidence="2" type="ORF">BP5796_07441</name>
</gene>
<sequence length="161" mass="17269">MWQSHLSDTKLYTRHPISITPYPRRNNYVNSLSEMQYTPKSPLSPTSTMSSSSHGDNVRKNPMSGSDGPSNNHVPDSGFLSSFLNIRAAISNLDHPYSRAGGSASRLPGQASTLGDASRPAGSKQGGGSESFSNHMSDPRPEPSIFGKMLNNMLNGTDGTK</sequence>
<feature type="compositionally biased region" description="Low complexity" evidence="1">
    <location>
        <begin position="38"/>
        <end position="53"/>
    </location>
</feature>
<dbReference type="AlphaFoldDB" id="A0A3D8RIX3"/>
<accession>A0A3D8RIX3</accession>
<dbReference type="EMBL" id="PDLN01000010">
    <property type="protein sequence ID" value="RDW73999.1"/>
    <property type="molecule type" value="Genomic_DNA"/>
</dbReference>